<dbReference type="GO" id="GO:0015074">
    <property type="term" value="P:DNA integration"/>
    <property type="evidence" value="ECO:0007669"/>
    <property type="project" value="UniProtKB-KW"/>
</dbReference>
<dbReference type="Pfam" id="PF13495">
    <property type="entry name" value="Phage_int_SAM_4"/>
    <property type="match status" value="1"/>
</dbReference>
<evidence type="ECO:0000256" key="1">
    <source>
        <dbReference type="ARBA" id="ARBA00022908"/>
    </source>
</evidence>
<name>A0A9W6FTQ3_9BACT</name>
<feature type="domain" description="Core-binding (CB)" evidence="4">
    <location>
        <begin position="14"/>
        <end position="99"/>
    </location>
</feature>
<dbReference type="Proteomes" id="UP001144372">
    <property type="component" value="Unassembled WGS sequence"/>
</dbReference>
<evidence type="ECO:0000313" key="6">
    <source>
        <dbReference type="Proteomes" id="UP001144372"/>
    </source>
</evidence>
<dbReference type="EMBL" id="BSDR01000001">
    <property type="protein sequence ID" value="GLI33861.1"/>
    <property type="molecule type" value="Genomic_DNA"/>
</dbReference>
<dbReference type="AlphaFoldDB" id="A0A9W6FTQ3"/>
<dbReference type="InterPro" id="IPR010998">
    <property type="entry name" value="Integrase_recombinase_N"/>
</dbReference>
<keyword evidence="1" id="KW-0229">DNA integration</keyword>
<organism evidence="5 6">
    <name type="scientific">Desulforhabdus amnigena</name>
    <dbReference type="NCBI Taxonomy" id="40218"/>
    <lineage>
        <taxon>Bacteria</taxon>
        <taxon>Pseudomonadati</taxon>
        <taxon>Thermodesulfobacteriota</taxon>
        <taxon>Syntrophobacteria</taxon>
        <taxon>Syntrophobacterales</taxon>
        <taxon>Syntrophobacteraceae</taxon>
        <taxon>Desulforhabdus</taxon>
    </lineage>
</organism>
<dbReference type="PROSITE" id="PS51900">
    <property type="entry name" value="CB"/>
    <property type="match status" value="1"/>
</dbReference>
<sequence>MLSLSILVKEVCRILKRKLLDEVREIMRLRHYSIHTECAYCDWIKRYVKYHGMTSRNDLEGGEAKIEAFLTHFAVNTHVALSTQNQAVNALGFLYKQVLKQITIGSGKGGKDRMTTFPASMVPLLENHLWRV</sequence>
<comment type="caution">
    <text evidence="5">The sequence shown here is derived from an EMBL/GenBank/DDBJ whole genome shotgun (WGS) entry which is preliminary data.</text>
</comment>
<dbReference type="Gene3D" id="1.10.150.130">
    <property type="match status" value="1"/>
</dbReference>
<keyword evidence="2 3" id="KW-0238">DNA-binding</keyword>
<evidence type="ECO:0000259" key="4">
    <source>
        <dbReference type="PROSITE" id="PS51900"/>
    </source>
</evidence>
<evidence type="ECO:0000256" key="2">
    <source>
        <dbReference type="ARBA" id="ARBA00023125"/>
    </source>
</evidence>
<keyword evidence="6" id="KW-1185">Reference proteome</keyword>
<evidence type="ECO:0000256" key="3">
    <source>
        <dbReference type="PROSITE-ProRule" id="PRU01248"/>
    </source>
</evidence>
<reference evidence="5" key="1">
    <citation type="submission" date="2022-12" db="EMBL/GenBank/DDBJ databases">
        <title>Reference genome sequencing for broad-spectrum identification of bacterial and archaeal isolates by mass spectrometry.</title>
        <authorList>
            <person name="Sekiguchi Y."/>
            <person name="Tourlousse D.M."/>
        </authorList>
    </citation>
    <scope>NUCLEOTIDE SEQUENCE</scope>
    <source>
        <strain evidence="5">ASRB1</strain>
    </source>
</reference>
<evidence type="ECO:0000313" key="5">
    <source>
        <dbReference type="EMBL" id="GLI33861.1"/>
    </source>
</evidence>
<dbReference type="GO" id="GO:0003677">
    <property type="term" value="F:DNA binding"/>
    <property type="evidence" value="ECO:0007669"/>
    <property type="project" value="UniProtKB-UniRule"/>
</dbReference>
<protein>
    <recommendedName>
        <fullName evidence="4">Core-binding (CB) domain-containing protein</fullName>
    </recommendedName>
</protein>
<dbReference type="InterPro" id="IPR044068">
    <property type="entry name" value="CB"/>
</dbReference>
<proteinExistence type="predicted"/>
<gene>
    <name evidence="5" type="ORF">DAMNIGENAA_12940</name>
</gene>
<dbReference type="InterPro" id="IPR004107">
    <property type="entry name" value="Integrase_SAM-like_N"/>
</dbReference>
<accession>A0A9W6FTQ3</accession>